<keyword evidence="10 14" id="KW-0479">Metal-binding</keyword>
<dbReference type="GO" id="GO:0000287">
    <property type="term" value="F:magnesium ion binding"/>
    <property type="evidence" value="ECO:0007669"/>
    <property type="project" value="UniProtKB-UniRule"/>
</dbReference>
<dbReference type="GO" id="GO:0009231">
    <property type="term" value="P:riboflavin biosynthetic process"/>
    <property type="evidence" value="ECO:0007669"/>
    <property type="project" value="UniProtKB-UniRule"/>
</dbReference>
<feature type="binding site" evidence="14">
    <location>
        <position position="154"/>
    </location>
    <ligand>
        <name>Mg(2+)</name>
        <dbReference type="ChEBI" id="CHEBI:18420"/>
        <label>2</label>
    </ligand>
</feature>
<keyword evidence="12 14" id="KW-0464">Manganese</keyword>
<keyword evidence="13 14" id="KW-0456">Lyase</keyword>
<dbReference type="SUPFAM" id="SSF55821">
    <property type="entry name" value="YrdC/RibB"/>
    <property type="match status" value="1"/>
</dbReference>
<dbReference type="HAMAP" id="MF_00180">
    <property type="entry name" value="RibB"/>
    <property type="match status" value="1"/>
</dbReference>
<sequence length="374" mass="40424">MTVLTSRTSFAEFLSPTEELLEEARRGRMFILVDDEDRENEGDLVIPAQFATPDAINFMARHARGLICLAMTKNRVEQLGLPLMAQSNGTRHQTAFTVSIEARDGVTTGISAADRARTVAVAINPEASRDEIVTPGHVFPLVAREGGTLVRAGHTEAAVDFARLAGLNPAGVICEIMNEDGTMARMPDLVAFAQHHGLKLGTIADLIGHRRRTERLVRRVQEGALPEAPGGEWRIIVYANALEYGEHIALVKGDLSRGGPALVRMHAVNLFTDIVGPHGPHGLQAAMREIGEAGRGVVVLIREVSPTALSERVRDGRQLPVQRELRDYGIGAQILADLGVHEMILLTNHPKAIVGLEGYGLTVAETRPIEEGAA</sequence>
<feature type="site" description="Essential for catalytic activity" evidence="14">
    <location>
        <position position="137"/>
    </location>
</feature>
<feature type="binding site" evidence="14">
    <location>
        <begin position="38"/>
        <end position="39"/>
    </location>
    <ligand>
        <name>D-ribulose 5-phosphate</name>
        <dbReference type="ChEBI" id="CHEBI:58121"/>
    </ligand>
</feature>
<comment type="cofactor">
    <cofactor evidence="14">
        <name>Mg(2+)</name>
        <dbReference type="ChEBI" id="CHEBI:18420"/>
    </cofactor>
    <cofactor evidence="14">
        <name>Mn(2+)</name>
        <dbReference type="ChEBI" id="CHEBI:29035"/>
    </cofactor>
    <text evidence="14">Binds 2 divalent metal cations per subunit. Magnesium or manganese.</text>
</comment>
<comment type="similarity">
    <text evidence="6">In the C-terminal section; belongs to the GTP cyclohydrolase II family.</text>
</comment>
<dbReference type="RefSeq" id="WP_160936390.1">
    <property type="nucleotide sequence ID" value="NZ_SNVJ01000005.1"/>
</dbReference>
<comment type="function">
    <text evidence="3 14">Catalyzes the conversion of D-ribulose 5-phosphate to formate and 3,4-dihydroxy-2-butanone 4-phosphate.</text>
</comment>
<comment type="similarity">
    <text evidence="5">In the N-terminal section; belongs to the DHBP synthase family.</text>
</comment>
<evidence type="ECO:0000256" key="11">
    <source>
        <dbReference type="ARBA" id="ARBA00022842"/>
    </source>
</evidence>
<evidence type="ECO:0000256" key="10">
    <source>
        <dbReference type="ARBA" id="ARBA00022723"/>
    </source>
</evidence>
<dbReference type="Pfam" id="PF00926">
    <property type="entry name" value="DHBP_synthase"/>
    <property type="match status" value="1"/>
</dbReference>
<dbReference type="UniPathway" id="UPA00275">
    <property type="reaction ID" value="UER00399"/>
</dbReference>
<evidence type="ECO:0000256" key="14">
    <source>
        <dbReference type="HAMAP-Rule" id="MF_00180"/>
    </source>
</evidence>
<dbReference type="OrthoDB" id="9793111at2"/>
<dbReference type="InterPro" id="IPR017945">
    <property type="entry name" value="DHBP_synth_RibB-like_a/b_dom"/>
</dbReference>
<dbReference type="InterPro" id="IPR036144">
    <property type="entry name" value="RibA-like_sf"/>
</dbReference>
<evidence type="ECO:0000256" key="9">
    <source>
        <dbReference type="ARBA" id="ARBA00022619"/>
    </source>
</evidence>
<evidence type="ECO:0000256" key="1">
    <source>
        <dbReference type="ARBA" id="ARBA00000141"/>
    </source>
</evidence>
<keyword evidence="11 14" id="KW-0460">Magnesium</keyword>
<dbReference type="Gene3D" id="3.40.50.10990">
    <property type="entry name" value="GTP cyclohydrolase II"/>
    <property type="match status" value="1"/>
</dbReference>
<dbReference type="GO" id="GO:0008686">
    <property type="term" value="F:3,4-dihydroxy-2-butanone-4-phosphate synthase activity"/>
    <property type="evidence" value="ECO:0007669"/>
    <property type="project" value="UniProtKB-UniRule"/>
</dbReference>
<evidence type="ECO:0000259" key="15">
    <source>
        <dbReference type="Pfam" id="PF00925"/>
    </source>
</evidence>
<feature type="binding site" evidence="14">
    <location>
        <position position="39"/>
    </location>
    <ligand>
        <name>Mg(2+)</name>
        <dbReference type="ChEBI" id="CHEBI:18420"/>
        <label>1</label>
    </ligand>
</feature>
<proteinExistence type="inferred from homology"/>
<dbReference type="Gene3D" id="3.90.870.10">
    <property type="entry name" value="DHBP synthase"/>
    <property type="match status" value="1"/>
</dbReference>
<protein>
    <recommendedName>
        <fullName evidence="8 14">3,4-dihydroxy-2-butanone 4-phosphate synthase</fullName>
        <shortName evidence="14">DHBP synthase</shortName>
        <ecNumber evidence="7 14">4.1.99.12</ecNumber>
    </recommendedName>
</protein>
<dbReference type="EC" id="4.1.99.12" evidence="7 14"/>
<evidence type="ECO:0000256" key="12">
    <source>
        <dbReference type="ARBA" id="ARBA00023211"/>
    </source>
</evidence>
<dbReference type="EMBL" id="SNVJ01000005">
    <property type="protein sequence ID" value="MXP63273.1"/>
    <property type="molecule type" value="Genomic_DNA"/>
</dbReference>
<feature type="domain" description="GTP cyclohydrolase II" evidence="15">
    <location>
        <begin position="219"/>
        <end position="367"/>
    </location>
</feature>
<evidence type="ECO:0000313" key="17">
    <source>
        <dbReference type="Proteomes" id="UP000460715"/>
    </source>
</evidence>
<name>A0A845B6L2_9PROT</name>
<dbReference type="Proteomes" id="UP000460715">
    <property type="component" value="Unassembled WGS sequence"/>
</dbReference>
<reference evidence="16 17" key="1">
    <citation type="submission" date="2019-03" db="EMBL/GenBank/DDBJ databases">
        <title>Roseomonas sp. a novel Roseomonas species isolated from Sea whip Gorgonian.</title>
        <authorList>
            <person name="Li F."/>
            <person name="Pan X."/>
            <person name="Huang S."/>
            <person name="Li Z."/>
            <person name="Meng B."/>
        </authorList>
    </citation>
    <scope>NUCLEOTIDE SEQUENCE [LARGE SCALE GENOMIC DNA]</scope>
    <source>
        <strain evidence="16 17">M0104</strain>
    </source>
</reference>
<dbReference type="AlphaFoldDB" id="A0A845B6L2"/>
<dbReference type="GO" id="GO:0005829">
    <property type="term" value="C:cytosol"/>
    <property type="evidence" value="ECO:0007669"/>
    <property type="project" value="TreeGrafter"/>
</dbReference>
<evidence type="ECO:0000256" key="13">
    <source>
        <dbReference type="ARBA" id="ARBA00023239"/>
    </source>
</evidence>
<evidence type="ECO:0000256" key="3">
    <source>
        <dbReference type="ARBA" id="ARBA00002284"/>
    </source>
</evidence>
<comment type="caution">
    <text evidence="16">The sequence shown here is derived from an EMBL/GenBank/DDBJ whole genome shotgun (WGS) entry which is preliminary data.</text>
</comment>
<feature type="binding site" evidence="14">
    <location>
        <begin position="151"/>
        <end position="155"/>
    </location>
    <ligand>
        <name>D-ribulose 5-phosphate</name>
        <dbReference type="ChEBI" id="CHEBI:58121"/>
    </ligand>
</feature>
<evidence type="ECO:0000256" key="4">
    <source>
        <dbReference type="ARBA" id="ARBA00004904"/>
    </source>
</evidence>
<organism evidence="16 17">
    <name type="scientific">Teichococcus coralli</name>
    <dbReference type="NCBI Taxonomy" id="2545983"/>
    <lineage>
        <taxon>Bacteria</taxon>
        <taxon>Pseudomonadati</taxon>
        <taxon>Pseudomonadota</taxon>
        <taxon>Alphaproteobacteria</taxon>
        <taxon>Acetobacterales</taxon>
        <taxon>Roseomonadaceae</taxon>
        <taxon>Roseomonas</taxon>
    </lineage>
</organism>
<evidence type="ECO:0000256" key="5">
    <source>
        <dbReference type="ARBA" id="ARBA00005520"/>
    </source>
</evidence>
<accession>A0A845B6L2</accession>
<dbReference type="PANTHER" id="PTHR21327">
    <property type="entry name" value="GTP CYCLOHYDROLASE II-RELATED"/>
    <property type="match status" value="1"/>
</dbReference>
<dbReference type="InterPro" id="IPR032677">
    <property type="entry name" value="GTP_cyclohydro_II"/>
</dbReference>
<comment type="cofactor">
    <cofactor evidence="2">
        <name>Mn(2+)</name>
        <dbReference type="ChEBI" id="CHEBI:29035"/>
    </cofactor>
</comment>
<comment type="catalytic activity">
    <reaction evidence="1 14">
        <text>D-ribulose 5-phosphate = (2S)-2-hydroxy-3-oxobutyl phosphate + formate + H(+)</text>
        <dbReference type="Rhea" id="RHEA:18457"/>
        <dbReference type="ChEBI" id="CHEBI:15378"/>
        <dbReference type="ChEBI" id="CHEBI:15740"/>
        <dbReference type="ChEBI" id="CHEBI:58121"/>
        <dbReference type="ChEBI" id="CHEBI:58830"/>
        <dbReference type="EC" id="4.1.99.12"/>
    </reaction>
</comment>
<evidence type="ECO:0000256" key="8">
    <source>
        <dbReference type="ARBA" id="ARBA00018836"/>
    </source>
</evidence>
<dbReference type="FunFam" id="3.90.870.10:FF:000001">
    <property type="entry name" value="Riboflavin biosynthesis protein RibBA"/>
    <property type="match status" value="1"/>
</dbReference>
<dbReference type="InterPro" id="IPR000422">
    <property type="entry name" value="DHBP_synthase_RibB"/>
</dbReference>
<dbReference type="SUPFAM" id="SSF142695">
    <property type="entry name" value="RibA-like"/>
    <property type="match status" value="1"/>
</dbReference>
<dbReference type="PANTHER" id="PTHR21327:SF34">
    <property type="entry name" value="3,4-DIHYDROXY-2-BUTANONE 4-PHOSPHATE SYNTHASE"/>
    <property type="match status" value="1"/>
</dbReference>
<comment type="similarity">
    <text evidence="14">Belongs to the DHBP synthase family.</text>
</comment>
<evidence type="ECO:0000256" key="7">
    <source>
        <dbReference type="ARBA" id="ARBA00012153"/>
    </source>
</evidence>
<dbReference type="PIRSF" id="PIRSF001259">
    <property type="entry name" value="RibA"/>
    <property type="match status" value="1"/>
</dbReference>
<gene>
    <name evidence="14 16" type="primary">ribB</name>
    <name evidence="16" type="ORF">E0493_07895</name>
</gene>
<keyword evidence="17" id="KW-1185">Reference proteome</keyword>
<evidence type="ECO:0000256" key="2">
    <source>
        <dbReference type="ARBA" id="ARBA00001936"/>
    </source>
</evidence>
<evidence type="ECO:0000256" key="6">
    <source>
        <dbReference type="ARBA" id="ARBA00008976"/>
    </source>
</evidence>
<feature type="binding site" evidence="14">
    <location>
        <position position="39"/>
    </location>
    <ligand>
        <name>Mg(2+)</name>
        <dbReference type="ChEBI" id="CHEBI:18420"/>
        <label>2</label>
    </ligand>
</feature>
<dbReference type="NCBIfam" id="TIGR00506">
    <property type="entry name" value="ribB"/>
    <property type="match status" value="1"/>
</dbReference>
<comment type="pathway">
    <text evidence="4 14">Cofactor biosynthesis; riboflavin biosynthesis; 2-hydroxy-3-oxobutyl phosphate from D-ribulose 5-phosphate: step 1/1.</text>
</comment>
<dbReference type="GO" id="GO:0003935">
    <property type="term" value="F:GTP cyclohydrolase II activity"/>
    <property type="evidence" value="ECO:0007669"/>
    <property type="project" value="TreeGrafter"/>
</dbReference>
<feature type="site" description="Essential for catalytic activity" evidence="14">
    <location>
        <position position="175"/>
    </location>
</feature>
<feature type="binding site" evidence="14">
    <location>
        <position position="43"/>
    </location>
    <ligand>
        <name>D-ribulose 5-phosphate</name>
        <dbReference type="ChEBI" id="CHEBI:58121"/>
    </ligand>
</feature>
<evidence type="ECO:0000313" key="16">
    <source>
        <dbReference type="EMBL" id="MXP63273.1"/>
    </source>
</evidence>
<dbReference type="Pfam" id="PF00925">
    <property type="entry name" value="GTP_cyclohydro2"/>
    <property type="match status" value="1"/>
</dbReference>
<comment type="subunit">
    <text evidence="14">Homodimer.</text>
</comment>
<keyword evidence="9 14" id="KW-0686">Riboflavin biosynthesis</keyword>
<dbReference type="GO" id="GO:0030145">
    <property type="term" value="F:manganese ion binding"/>
    <property type="evidence" value="ECO:0007669"/>
    <property type="project" value="UniProtKB-UniRule"/>
</dbReference>